<dbReference type="Pfam" id="PF01098">
    <property type="entry name" value="FTSW_RODA_SPOVE"/>
    <property type="match status" value="1"/>
</dbReference>
<keyword evidence="10 21" id="KW-1133">Transmembrane helix</keyword>
<dbReference type="AlphaFoldDB" id="A0A2N1UNE5"/>
<comment type="caution">
    <text evidence="22">The sequence shown here is derived from an EMBL/GenBank/DDBJ whole genome shotgun (WGS) entry which is preliminary data.</text>
</comment>
<comment type="pathway">
    <text evidence="2">Cell wall biogenesis; peptidoglycan biosynthesis.</text>
</comment>
<evidence type="ECO:0000256" key="15">
    <source>
        <dbReference type="ARBA" id="ARBA00033270"/>
    </source>
</evidence>
<feature type="transmembrane region" description="Helical" evidence="21">
    <location>
        <begin position="170"/>
        <end position="186"/>
    </location>
</feature>
<dbReference type="PROSITE" id="PS00428">
    <property type="entry name" value="FTSW_RODA_SPOVE"/>
    <property type="match status" value="1"/>
</dbReference>
<dbReference type="GO" id="GO:0051301">
    <property type="term" value="P:cell division"/>
    <property type="evidence" value="ECO:0007669"/>
    <property type="project" value="UniProtKB-KW"/>
</dbReference>
<evidence type="ECO:0000313" key="22">
    <source>
        <dbReference type="EMBL" id="PKL72349.1"/>
    </source>
</evidence>
<organism evidence="22 23">
    <name type="scientific">Candidatus Kuenenbacteria bacterium HGW-Kuenenbacteria-1</name>
    <dbReference type="NCBI Taxonomy" id="2013812"/>
    <lineage>
        <taxon>Bacteria</taxon>
        <taxon>Candidatus Kueneniibacteriota</taxon>
    </lineage>
</organism>
<evidence type="ECO:0000256" key="5">
    <source>
        <dbReference type="ARBA" id="ARBA00022676"/>
    </source>
</evidence>
<feature type="transmembrane region" description="Helical" evidence="21">
    <location>
        <begin position="193"/>
        <end position="211"/>
    </location>
</feature>
<comment type="subcellular location">
    <subcellularLocation>
        <location evidence="1">Cell membrane</location>
        <topology evidence="1">Multi-pass membrane protein</topology>
    </subcellularLocation>
</comment>
<name>A0A2N1UNE5_9BACT</name>
<keyword evidence="9" id="KW-0573">Peptidoglycan synthesis</keyword>
<protein>
    <recommendedName>
        <fullName evidence="17">Probable peptidoglycan glycosyltransferase FtsW</fullName>
        <ecNumber evidence="19">2.4.99.28</ecNumber>
    </recommendedName>
    <alternativeName>
        <fullName evidence="18">Cell division protein FtsW</fullName>
    </alternativeName>
    <alternativeName>
        <fullName evidence="15">Cell wall polymerase</fullName>
    </alternativeName>
    <alternativeName>
        <fullName evidence="14">Peptidoglycan polymerase</fullName>
    </alternativeName>
</protein>
<evidence type="ECO:0000256" key="9">
    <source>
        <dbReference type="ARBA" id="ARBA00022984"/>
    </source>
</evidence>
<evidence type="ECO:0000256" key="1">
    <source>
        <dbReference type="ARBA" id="ARBA00004651"/>
    </source>
</evidence>
<evidence type="ECO:0000256" key="14">
    <source>
        <dbReference type="ARBA" id="ARBA00032370"/>
    </source>
</evidence>
<evidence type="ECO:0000256" key="8">
    <source>
        <dbReference type="ARBA" id="ARBA00022960"/>
    </source>
</evidence>
<feature type="transmembrane region" description="Helical" evidence="21">
    <location>
        <begin position="231"/>
        <end position="252"/>
    </location>
</feature>
<evidence type="ECO:0000256" key="2">
    <source>
        <dbReference type="ARBA" id="ARBA00004752"/>
    </source>
</evidence>
<reference evidence="22 23" key="1">
    <citation type="journal article" date="2017" name="ISME J.">
        <title>Potential for microbial H2 and metal transformations associated with novel bacteria and archaea in deep terrestrial subsurface sediments.</title>
        <authorList>
            <person name="Hernsdorf A.W."/>
            <person name="Amano Y."/>
            <person name="Miyakawa K."/>
            <person name="Ise K."/>
            <person name="Suzuki Y."/>
            <person name="Anantharaman K."/>
            <person name="Probst A."/>
            <person name="Burstein D."/>
            <person name="Thomas B.C."/>
            <person name="Banfield J.F."/>
        </authorList>
    </citation>
    <scope>NUCLEOTIDE SEQUENCE [LARGE SCALE GENOMIC DNA]</scope>
    <source>
        <strain evidence="22">HGW-Kuenenbacteria-1</strain>
    </source>
</reference>
<feature type="transmembrane region" description="Helical" evidence="21">
    <location>
        <begin position="144"/>
        <end position="164"/>
    </location>
</feature>
<feature type="transmembrane region" description="Helical" evidence="21">
    <location>
        <begin position="344"/>
        <end position="365"/>
    </location>
</feature>
<evidence type="ECO:0000256" key="11">
    <source>
        <dbReference type="ARBA" id="ARBA00023136"/>
    </source>
</evidence>
<feature type="transmembrane region" description="Helical" evidence="21">
    <location>
        <begin position="311"/>
        <end position="332"/>
    </location>
</feature>
<dbReference type="GO" id="GO:0032153">
    <property type="term" value="C:cell division site"/>
    <property type="evidence" value="ECO:0007669"/>
    <property type="project" value="TreeGrafter"/>
</dbReference>
<keyword evidence="7 21" id="KW-0812">Transmembrane</keyword>
<evidence type="ECO:0000256" key="21">
    <source>
        <dbReference type="SAM" id="Phobius"/>
    </source>
</evidence>
<comment type="catalytic activity">
    <reaction evidence="20">
        <text>[GlcNAc-(1-&gt;4)-Mur2Ac(oyl-L-Ala-gamma-D-Glu-L-Lys-D-Ala-D-Ala)](n)-di-trans,octa-cis-undecaprenyl diphosphate + beta-D-GlcNAc-(1-&gt;4)-Mur2Ac(oyl-L-Ala-gamma-D-Glu-L-Lys-D-Ala-D-Ala)-di-trans,octa-cis-undecaprenyl diphosphate = [GlcNAc-(1-&gt;4)-Mur2Ac(oyl-L-Ala-gamma-D-Glu-L-Lys-D-Ala-D-Ala)](n+1)-di-trans,octa-cis-undecaprenyl diphosphate + di-trans,octa-cis-undecaprenyl diphosphate + H(+)</text>
        <dbReference type="Rhea" id="RHEA:23708"/>
        <dbReference type="Rhea" id="RHEA-COMP:9602"/>
        <dbReference type="Rhea" id="RHEA-COMP:9603"/>
        <dbReference type="ChEBI" id="CHEBI:15378"/>
        <dbReference type="ChEBI" id="CHEBI:58405"/>
        <dbReference type="ChEBI" id="CHEBI:60033"/>
        <dbReference type="ChEBI" id="CHEBI:78435"/>
        <dbReference type="EC" id="2.4.99.28"/>
    </reaction>
</comment>
<comment type="similarity">
    <text evidence="16">Belongs to the SEDS family. FtsW subfamily.</text>
</comment>
<evidence type="ECO:0000256" key="20">
    <source>
        <dbReference type="ARBA" id="ARBA00049902"/>
    </source>
</evidence>
<keyword evidence="4" id="KW-0132">Cell division</keyword>
<feature type="transmembrane region" description="Helical" evidence="21">
    <location>
        <begin position="79"/>
        <end position="97"/>
    </location>
</feature>
<keyword evidence="11 21" id="KW-0472">Membrane</keyword>
<evidence type="ECO:0000256" key="13">
    <source>
        <dbReference type="ARBA" id="ARBA00023316"/>
    </source>
</evidence>
<dbReference type="PANTHER" id="PTHR30474:SF2">
    <property type="entry name" value="PEPTIDOGLYCAN GLYCOSYLTRANSFERASE FTSW-RELATED"/>
    <property type="match status" value="1"/>
</dbReference>
<dbReference type="InterPro" id="IPR018365">
    <property type="entry name" value="Cell_cycle_FtsW-rel_CS"/>
</dbReference>
<dbReference type="InterPro" id="IPR013437">
    <property type="entry name" value="FtsW"/>
</dbReference>
<dbReference type="GO" id="GO:0008955">
    <property type="term" value="F:peptidoglycan glycosyltransferase activity"/>
    <property type="evidence" value="ECO:0007669"/>
    <property type="project" value="UniProtKB-EC"/>
</dbReference>
<evidence type="ECO:0000256" key="10">
    <source>
        <dbReference type="ARBA" id="ARBA00022989"/>
    </source>
</evidence>
<dbReference type="GO" id="GO:0008360">
    <property type="term" value="P:regulation of cell shape"/>
    <property type="evidence" value="ECO:0007669"/>
    <property type="project" value="UniProtKB-KW"/>
</dbReference>
<dbReference type="EC" id="2.4.99.28" evidence="19"/>
<keyword evidence="3" id="KW-1003">Cell membrane</keyword>
<evidence type="ECO:0000256" key="17">
    <source>
        <dbReference type="ARBA" id="ARBA00041185"/>
    </source>
</evidence>
<evidence type="ECO:0000256" key="3">
    <source>
        <dbReference type="ARBA" id="ARBA00022475"/>
    </source>
</evidence>
<evidence type="ECO:0000256" key="18">
    <source>
        <dbReference type="ARBA" id="ARBA00041418"/>
    </source>
</evidence>
<dbReference type="EMBL" id="PGYQ01000006">
    <property type="protein sequence ID" value="PKL72349.1"/>
    <property type="molecule type" value="Genomic_DNA"/>
</dbReference>
<keyword evidence="5" id="KW-0328">Glycosyltransferase</keyword>
<dbReference type="GO" id="GO:0015648">
    <property type="term" value="F:lipid-linked peptidoglycan transporter activity"/>
    <property type="evidence" value="ECO:0007669"/>
    <property type="project" value="TreeGrafter"/>
</dbReference>
<dbReference type="NCBIfam" id="TIGR02614">
    <property type="entry name" value="ftsW"/>
    <property type="match status" value="1"/>
</dbReference>
<dbReference type="PANTHER" id="PTHR30474">
    <property type="entry name" value="CELL CYCLE PROTEIN"/>
    <property type="match status" value="1"/>
</dbReference>
<keyword evidence="12" id="KW-0131">Cell cycle</keyword>
<evidence type="ECO:0000256" key="19">
    <source>
        <dbReference type="ARBA" id="ARBA00044770"/>
    </source>
</evidence>
<dbReference type="InterPro" id="IPR001182">
    <property type="entry name" value="FtsW/RodA"/>
</dbReference>
<keyword evidence="13" id="KW-0961">Cell wall biogenesis/degradation</keyword>
<dbReference type="GO" id="GO:0009252">
    <property type="term" value="P:peptidoglycan biosynthetic process"/>
    <property type="evidence" value="ECO:0007669"/>
    <property type="project" value="UniProtKB-KW"/>
</dbReference>
<evidence type="ECO:0000256" key="6">
    <source>
        <dbReference type="ARBA" id="ARBA00022679"/>
    </source>
</evidence>
<gene>
    <name evidence="22" type="primary">ftsW</name>
    <name evidence="22" type="ORF">CVV26_01635</name>
</gene>
<dbReference type="GO" id="GO:0071555">
    <property type="term" value="P:cell wall organization"/>
    <property type="evidence" value="ECO:0007669"/>
    <property type="project" value="UniProtKB-KW"/>
</dbReference>
<feature type="transmembrane region" description="Helical" evidence="21">
    <location>
        <begin position="281"/>
        <end position="299"/>
    </location>
</feature>
<evidence type="ECO:0000256" key="4">
    <source>
        <dbReference type="ARBA" id="ARBA00022618"/>
    </source>
</evidence>
<evidence type="ECO:0000256" key="16">
    <source>
        <dbReference type="ARBA" id="ARBA00038053"/>
    </source>
</evidence>
<keyword evidence="8" id="KW-0133">Cell shape</keyword>
<dbReference type="Proteomes" id="UP000233414">
    <property type="component" value="Unassembled WGS sequence"/>
</dbReference>
<proteinExistence type="inferred from homology"/>
<evidence type="ECO:0000313" key="23">
    <source>
        <dbReference type="Proteomes" id="UP000233414"/>
    </source>
</evidence>
<feature type="transmembrane region" description="Helical" evidence="21">
    <location>
        <begin position="12"/>
        <end position="34"/>
    </location>
</feature>
<accession>A0A2N1UNE5</accession>
<evidence type="ECO:0000256" key="7">
    <source>
        <dbReference type="ARBA" id="ARBA00022692"/>
    </source>
</evidence>
<evidence type="ECO:0000256" key="12">
    <source>
        <dbReference type="ARBA" id="ARBA00023306"/>
    </source>
</evidence>
<sequence length="370" mass="40892">MLFPNFSKSHQPDYIFIITLFILIIFGLIALSSASTVISYQKFQDSYYFLKHQILFGLIPGLVFFFLALKINLNQLKKYSPILLIISILLLIAVLIPELGVNYGKARSWINIAGISFQPSELIKLFLILFLATWFEKKGEKIKSFSQSVLPFLFLLGIICFLIILQPDMGTMSVIVSIALMIFFVTNAKLQHFLLIILSGIGLLILLIKATPYRLARLTVFLNPTLDPLGIGYHINQAFLAIGSGGILGLGLGHSQQKFQYLPEVIGDSIFAIIAEELGFILSTGLIILFLILIFRGFKIAQNAPNEFTKLTAFGIISWFGFQAFINIAAMLGLAPITGIPLPFISYGGTSLAISLAAAGILINISKYTR</sequence>
<dbReference type="GO" id="GO:0005886">
    <property type="term" value="C:plasma membrane"/>
    <property type="evidence" value="ECO:0007669"/>
    <property type="project" value="UniProtKB-SubCell"/>
</dbReference>
<keyword evidence="6" id="KW-0808">Transferase</keyword>
<feature type="transmembrane region" description="Helical" evidence="21">
    <location>
        <begin position="54"/>
        <end position="72"/>
    </location>
</feature>